<dbReference type="EMBL" id="HF583919">
    <property type="protein sequence ID" value="CCQ43416.1"/>
    <property type="molecule type" value="Genomic_DNA"/>
</dbReference>
<proteinExistence type="predicted"/>
<protein>
    <submittedName>
        <fullName evidence="1">Alternative protein CTNNA3</fullName>
    </submittedName>
</protein>
<accession>L8E9K0</accession>
<sequence>MSCASCNMCQLFKGHLSLSKMLPTNLTSRKPTRSLGRSWKIWII</sequence>
<dbReference type="ChiTaRS" id="CTNNA3">
    <property type="organism name" value="human"/>
</dbReference>
<reference evidence="1" key="1">
    <citation type="journal article" date="2013" name="PLoS ONE">
        <title>Direct detection of alternative open reading frames translation products in human significantly expands the proteome.</title>
        <authorList>
            <person name="Vanderperre B."/>
            <person name="Lucier J.-F."/>
            <person name="Motard J."/>
            <person name="Tremblay G."/>
            <person name="Vanderperre S."/>
            <person name="Wisztorski M."/>
            <person name="Salzet M."/>
            <person name="Boisvert F.-M."/>
            <person name="Roucou X."/>
        </authorList>
    </citation>
    <scope>NUCLEOTIDE SEQUENCE</scope>
</reference>
<gene>
    <name evidence="1" type="primary">CTNNA3</name>
</gene>
<organism evidence="1">
    <name type="scientific">Homo sapiens</name>
    <name type="common">Human</name>
    <dbReference type="NCBI Taxonomy" id="9606"/>
    <lineage>
        <taxon>Eukaryota</taxon>
        <taxon>Metazoa</taxon>
        <taxon>Chordata</taxon>
        <taxon>Craniata</taxon>
        <taxon>Vertebrata</taxon>
        <taxon>Euteleostomi</taxon>
        <taxon>Mammalia</taxon>
        <taxon>Eutheria</taxon>
        <taxon>Euarchontoglires</taxon>
        <taxon>Primates</taxon>
        <taxon>Haplorrhini</taxon>
        <taxon>Catarrhini</taxon>
        <taxon>Hominidae</taxon>
        <taxon>Homo</taxon>
    </lineage>
</organism>
<dbReference type="AlphaFoldDB" id="L8E9K0"/>
<evidence type="ECO:0000313" key="1">
    <source>
        <dbReference type="EMBL" id="CCQ43416.1"/>
    </source>
</evidence>
<dbReference type="OrthoDB" id="6376697at2759"/>
<name>L8E9K0_HUMAN</name>